<dbReference type="GO" id="GO:0046872">
    <property type="term" value="F:metal ion binding"/>
    <property type="evidence" value="ECO:0007669"/>
    <property type="project" value="UniProtKB-KW"/>
</dbReference>
<proteinExistence type="inferred from homology"/>
<keyword evidence="6" id="KW-0520">NAD</keyword>
<keyword evidence="4" id="KW-0479">Metal-binding</keyword>
<evidence type="ECO:0000256" key="3">
    <source>
        <dbReference type="ARBA" id="ARBA00011738"/>
    </source>
</evidence>
<comment type="similarity">
    <text evidence="2">Belongs to the PdxA family. PdxA2 subfamily.</text>
</comment>
<dbReference type="NCBIfam" id="TIGR00557">
    <property type="entry name" value="pdxA"/>
    <property type="match status" value="1"/>
</dbReference>
<comment type="caution">
    <text evidence="7">The sequence shown here is derived from an EMBL/GenBank/DDBJ whole genome shotgun (WGS) entry which is preliminary data.</text>
</comment>
<dbReference type="Proteomes" id="UP000004893">
    <property type="component" value="Unassembled WGS sequence"/>
</dbReference>
<comment type="subunit">
    <text evidence="3">Homodimer.</text>
</comment>
<dbReference type="EMBL" id="ABYI02000023">
    <property type="protein sequence ID" value="EEG73643.1"/>
    <property type="molecule type" value="Genomic_DNA"/>
</dbReference>
<evidence type="ECO:0000256" key="2">
    <source>
        <dbReference type="ARBA" id="ARBA00009464"/>
    </source>
</evidence>
<dbReference type="PANTHER" id="PTHR30004">
    <property type="entry name" value="4-HYDROXYTHREONINE-4-PHOSPHATE DEHYDROGENASE"/>
    <property type="match status" value="1"/>
</dbReference>
<dbReference type="HOGENOM" id="CLU_040168_0_1_9"/>
<name>C0C2L9_9FIRM</name>
<comment type="cofactor">
    <cofactor evidence="1">
        <name>a divalent metal cation</name>
        <dbReference type="ChEBI" id="CHEBI:60240"/>
    </cofactor>
</comment>
<evidence type="ECO:0000256" key="1">
    <source>
        <dbReference type="ARBA" id="ARBA00001968"/>
    </source>
</evidence>
<dbReference type="GO" id="GO:0051287">
    <property type="term" value="F:NAD binding"/>
    <property type="evidence" value="ECO:0007669"/>
    <property type="project" value="InterPro"/>
</dbReference>
<keyword evidence="5 7" id="KW-0560">Oxidoreductase</keyword>
<dbReference type="EC" id="1.1.1.262" evidence="7"/>
<evidence type="ECO:0000313" key="8">
    <source>
        <dbReference type="Proteomes" id="UP000004893"/>
    </source>
</evidence>
<sequence length="353" mass="38440">MKIINCISIERKVIMNQKFKPVIGITIGDPAGIGPEIIIKALKEKALYEICRPLVIGSVNVLERAGTAIGESGLRLAAVERPEDAQYRHGVINVLETGNYDITELEWGKEQRLAGQIAIDAVDKSIELAMAGRIDAVTTAPINKVAIKMVGVSQAGHTELYQDGTKAPYVLTMFDCFKMRVFHLSRHISLRAAIDYVTKEHVLNDIERMDTELKKLGLNRPLIAVAGLNPHCGEGGLFGDEELKYICPAIEEAVEEGINVAGPIPPDTLFCRGKKGEFDAILALYHDQGHMPCKTLDLERSVSVTLGLPFIRCSVDHGTAFDIAGKGIAANTSMDAAIRTTVKYAVAKHNAKK</sequence>
<dbReference type="STRING" id="553973.CLOHYLEM_06325"/>
<evidence type="ECO:0000256" key="6">
    <source>
        <dbReference type="ARBA" id="ARBA00023027"/>
    </source>
</evidence>
<dbReference type="Gene3D" id="3.40.718.10">
    <property type="entry name" value="Isopropylmalate Dehydrogenase"/>
    <property type="match status" value="1"/>
</dbReference>
<dbReference type="InterPro" id="IPR005255">
    <property type="entry name" value="PdxA_fam"/>
</dbReference>
<protein>
    <submittedName>
        <fullName evidence="7">4-hydroxythreonine-4-phosphate dehydrogenase</fullName>
        <ecNumber evidence="7">1.1.1.262</ecNumber>
    </submittedName>
</protein>
<gene>
    <name evidence="7" type="primary">pdxA</name>
    <name evidence="7" type="ORF">CLOHYLEM_06325</name>
</gene>
<dbReference type="SUPFAM" id="SSF53659">
    <property type="entry name" value="Isocitrate/Isopropylmalate dehydrogenase-like"/>
    <property type="match status" value="1"/>
</dbReference>
<reference evidence="7" key="1">
    <citation type="submission" date="2009-02" db="EMBL/GenBank/DDBJ databases">
        <authorList>
            <person name="Fulton L."/>
            <person name="Clifton S."/>
            <person name="Fulton B."/>
            <person name="Xu J."/>
            <person name="Minx P."/>
            <person name="Pepin K.H."/>
            <person name="Johnson M."/>
            <person name="Bhonagiri V."/>
            <person name="Nash W.E."/>
            <person name="Mardis E.R."/>
            <person name="Wilson R.K."/>
        </authorList>
    </citation>
    <scope>NUCLEOTIDE SEQUENCE [LARGE SCALE GENOMIC DNA]</scope>
    <source>
        <strain evidence="7">DSM 15053</strain>
    </source>
</reference>
<evidence type="ECO:0000313" key="7">
    <source>
        <dbReference type="EMBL" id="EEG73643.1"/>
    </source>
</evidence>
<organism evidence="7 8">
    <name type="scientific">[Clostridium] hylemonae DSM 15053</name>
    <dbReference type="NCBI Taxonomy" id="553973"/>
    <lineage>
        <taxon>Bacteria</taxon>
        <taxon>Bacillati</taxon>
        <taxon>Bacillota</taxon>
        <taxon>Clostridia</taxon>
        <taxon>Lachnospirales</taxon>
        <taxon>Lachnospiraceae</taxon>
    </lineage>
</organism>
<dbReference type="AlphaFoldDB" id="C0C2L9"/>
<reference evidence="7" key="2">
    <citation type="submission" date="2013-06" db="EMBL/GenBank/DDBJ databases">
        <title>Draft genome sequence of Clostridium hylemonae (DSM 15053).</title>
        <authorList>
            <person name="Sudarsanam P."/>
            <person name="Ley R."/>
            <person name="Guruge J."/>
            <person name="Turnbaugh P.J."/>
            <person name="Mahowald M."/>
            <person name="Liep D."/>
            <person name="Gordon J."/>
        </authorList>
    </citation>
    <scope>NUCLEOTIDE SEQUENCE</scope>
    <source>
        <strain evidence="7">DSM 15053</strain>
    </source>
</reference>
<dbReference type="eggNOG" id="COG1995">
    <property type="taxonomic scope" value="Bacteria"/>
</dbReference>
<accession>C0C2L9</accession>
<dbReference type="GO" id="GO:0050570">
    <property type="term" value="F:4-hydroxythreonine-4-phosphate dehydrogenase activity"/>
    <property type="evidence" value="ECO:0007669"/>
    <property type="project" value="UniProtKB-EC"/>
</dbReference>
<dbReference type="PANTHER" id="PTHR30004:SF6">
    <property type="entry name" value="D-THREONATE 4-PHOSPHATE DEHYDROGENASE"/>
    <property type="match status" value="1"/>
</dbReference>
<evidence type="ECO:0000256" key="5">
    <source>
        <dbReference type="ARBA" id="ARBA00023002"/>
    </source>
</evidence>
<keyword evidence="8" id="KW-1185">Reference proteome</keyword>
<dbReference type="Pfam" id="PF04166">
    <property type="entry name" value="PdxA"/>
    <property type="match status" value="1"/>
</dbReference>
<evidence type="ECO:0000256" key="4">
    <source>
        <dbReference type="ARBA" id="ARBA00022723"/>
    </source>
</evidence>